<evidence type="ECO:0000313" key="5">
    <source>
        <dbReference type="Proteomes" id="UP000603200"/>
    </source>
</evidence>
<dbReference type="SUPFAM" id="SSF46689">
    <property type="entry name" value="Homeodomain-like"/>
    <property type="match status" value="1"/>
</dbReference>
<comment type="caution">
    <text evidence="4">The sequence shown here is derived from an EMBL/GenBank/DDBJ whole genome shotgun (WGS) entry which is preliminary data.</text>
</comment>
<keyword evidence="5" id="KW-1185">Reference proteome</keyword>
<dbReference type="InterPro" id="IPR050109">
    <property type="entry name" value="HTH-type_TetR-like_transc_reg"/>
</dbReference>
<gene>
    <name evidence="4" type="ORF">Ahu01nite_010410</name>
</gene>
<reference evidence="4 5" key="1">
    <citation type="submission" date="2021-01" db="EMBL/GenBank/DDBJ databases">
        <title>Whole genome shotgun sequence of Actinoplanes humidus NBRC 14915.</title>
        <authorList>
            <person name="Komaki H."/>
            <person name="Tamura T."/>
        </authorList>
    </citation>
    <scope>NUCLEOTIDE SEQUENCE [LARGE SCALE GENOMIC DNA]</scope>
    <source>
        <strain evidence="4 5">NBRC 14915</strain>
    </source>
</reference>
<dbReference type="PANTHER" id="PTHR30055:SF209">
    <property type="entry name" value="POSSIBLE TRANSCRIPTIONAL REGULATORY PROTEIN (PROBABLY TETR-FAMILY)"/>
    <property type="match status" value="1"/>
</dbReference>
<dbReference type="Pfam" id="PF00440">
    <property type="entry name" value="TetR_N"/>
    <property type="match status" value="1"/>
</dbReference>
<dbReference type="SUPFAM" id="SSF48498">
    <property type="entry name" value="Tetracyclin repressor-like, C-terminal domain"/>
    <property type="match status" value="1"/>
</dbReference>
<dbReference type="PANTHER" id="PTHR30055">
    <property type="entry name" value="HTH-TYPE TRANSCRIPTIONAL REGULATOR RUTR"/>
    <property type="match status" value="1"/>
</dbReference>
<evidence type="ECO:0000259" key="3">
    <source>
        <dbReference type="PROSITE" id="PS50977"/>
    </source>
</evidence>
<organism evidence="4 5">
    <name type="scientific">Winogradskya humida</name>
    <dbReference type="NCBI Taxonomy" id="113566"/>
    <lineage>
        <taxon>Bacteria</taxon>
        <taxon>Bacillati</taxon>
        <taxon>Actinomycetota</taxon>
        <taxon>Actinomycetes</taxon>
        <taxon>Micromonosporales</taxon>
        <taxon>Micromonosporaceae</taxon>
        <taxon>Winogradskya</taxon>
    </lineage>
</organism>
<dbReference type="InterPro" id="IPR036271">
    <property type="entry name" value="Tet_transcr_reg_TetR-rel_C_sf"/>
</dbReference>
<dbReference type="EMBL" id="BOMN01000013">
    <property type="protein sequence ID" value="GIE17939.1"/>
    <property type="molecule type" value="Genomic_DNA"/>
</dbReference>
<evidence type="ECO:0000256" key="1">
    <source>
        <dbReference type="ARBA" id="ARBA00023125"/>
    </source>
</evidence>
<keyword evidence="1 2" id="KW-0238">DNA-binding</keyword>
<protein>
    <submittedName>
        <fullName evidence="4">TetR family transcriptional regulator</fullName>
    </submittedName>
</protein>
<sequence length="227" mass="23737">MKEQPTRDHVRARLVDVAATLLATQGPDAVTTRSVALAAGVQAPSIYRLFGDKDGLLDAVAEHGFATYLAQKPPVDTGGDPVDELRAGWDLHIGFGLANPALFRLMHTSTPTPAGRATAEAGGAILRRRVQRVAKAGRLRVPETRAVALIRAAGTGVVLTMLDETEPDPALADLAWDAVCAGILTDTPAETPGTGAAAVTLRAALPDLPDFTPAETALLGEWLDRLA</sequence>
<feature type="domain" description="HTH tetR-type" evidence="3">
    <location>
        <begin position="8"/>
        <end position="68"/>
    </location>
</feature>
<evidence type="ECO:0000256" key="2">
    <source>
        <dbReference type="PROSITE-ProRule" id="PRU00335"/>
    </source>
</evidence>
<proteinExistence type="predicted"/>
<dbReference type="Proteomes" id="UP000603200">
    <property type="component" value="Unassembled WGS sequence"/>
</dbReference>
<dbReference type="InterPro" id="IPR009057">
    <property type="entry name" value="Homeodomain-like_sf"/>
</dbReference>
<dbReference type="RefSeq" id="WP_239158622.1">
    <property type="nucleotide sequence ID" value="NZ_BAAATV010000004.1"/>
</dbReference>
<name>A0ABQ3ZHF2_9ACTN</name>
<dbReference type="Gene3D" id="1.10.357.10">
    <property type="entry name" value="Tetracycline Repressor, domain 2"/>
    <property type="match status" value="1"/>
</dbReference>
<evidence type="ECO:0000313" key="4">
    <source>
        <dbReference type="EMBL" id="GIE17939.1"/>
    </source>
</evidence>
<dbReference type="PRINTS" id="PR00455">
    <property type="entry name" value="HTHTETR"/>
</dbReference>
<dbReference type="PROSITE" id="PS50977">
    <property type="entry name" value="HTH_TETR_2"/>
    <property type="match status" value="1"/>
</dbReference>
<feature type="DNA-binding region" description="H-T-H motif" evidence="2">
    <location>
        <begin position="31"/>
        <end position="50"/>
    </location>
</feature>
<dbReference type="InterPro" id="IPR001647">
    <property type="entry name" value="HTH_TetR"/>
</dbReference>
<accession>A0ABQ3ZHF2</accession>